<dbReference type="AlphaFoldDB" id="A0A7L7KSA0"/>
<dbReference type="InterPro" id="IPR030395">
    <property type="entry name" value="GP_PDE_dom"/>
</dbReference>
<dbReference type="KEGG" id="xcl:G4Z02_04795"/>
<keyword evidence="3" id="KW-1185">Reference proteome</keyword>
<dbReference type="InterPro" id="IPR017946">
    <property type="entry name" value="PLC-like_Pdiesterase_TIM-brl"/>
</dbReference>
<dbReference type="Gene3D" id="3.20.20.190">
    <property type="entry name" value="Phosphatidylinositol (PI) phosphodiesterase"/>
    <property type="match status" value="1"/>
</dbReference>
<protein>
    <recommendedName>
        <fullName evidence="1">GP-PDE domain-containing protein</fullName>
    </recommendedName>
</protein>
<sequence length="247" mass="29363">MDNKPFITIHRGGGNDAPENTLYAIRQGLKYPVDAIEFDVRFTKDHIPVLLHDASLKRTTTEQDKRYIKDVTLEEARTFDATSWFDSRIPKEPIPTLEEALQLLQGKKQIFIEIKAHDPYMGLTIKRLLETYNMVDDVFILSFYKDILLDIKEHIPTVHCTFIFSRWRQPFAALLDPRFDSIGPKYRYLYRHPKLVKFLKEHNKPIYTWSVNKMRHIKRFIKWKIEGITTDKPTQLLHYIEKQSTRE</sequence>
<evidence type="ECO:0000313" key="3">
    <source>
        <dbReference type="Proteomes" id="UP000514720"/>
    </source>
</evidence>
<dbReference type="Proteomes" id="UP000514720">
    <property type="component" value="Chromosome"/>
</dbReference>
<feature type="domain" description="GP-PDE" evidence="1">
    <location>
        <begin position="5"/>
        <end position="240"/>
    </location>
</feature>
<evidence type="ECO:0000313" key="2">
    <source>
        <dbReference type="EMBL" id="QMS85086.1"/>
    </source>
</evidence>
<dbReference type="PROSITE" id="PS51704">
    <property type="entry name" value="GP_PDE"/>
    <property type="match status" value="1"/>
</dbReference>
<dbReference type="SUPFAM" id="SSF51695">
    <property type="entry name" value="PLC-like phosphodiesterases"/>
    <property type="match status" value="1"/>
</dbReference>
<evidence type="ECO:0000259" key="1">
    <source>
        <dbReference type="PROSITE" id="PS51704"/>
    </source>
</evidence>
<dbReference type="GO" id="GO:0006629">
    <property type="term" value="P:lipid metabolic process"/>
    <property type="evidence" value="ECO:0007669"/>
    <property type="project" value="InterPro"/>
</dbReference>
<gene>
    <name evidence="2" type="ORF">G4Z02_04795</name>
</gene>
<reference evidence="2 3" key="1">
    <citation type="submission" date="2020-02" db="EMBL/GenBank/DDBJ databases">
        <authorList>
            <person name="Zheng R.K."/>
            <person name="Sun C.M."/>
        </authorList>
    </citation>
    <scope>NUCLEOTIDE SEQUENCE [LARGE SCALE GENOMIC DNA]</scope>
    <source>
        <strain evidence="3">zrk13</strain>
    </source>
</reference>
<dbReference type="EMBL" id="CP048914">
    <property type="protein sequence ID" value="QMS85086.1"/>
    <property type="molecule type" value="Genomic_DNA"/>
</dbReference>
<organism evidence="2 3">
    <name type="scientific">Candidatus Xianfuyuplasma coldseepsis</name>
    <dbReference type="NCBI Taxonomy" id="2782163"/>
    <lineage>
        <taxon>Bacteria</taxon>
        <taxon>Bacillati</taxon>
        <taxon>Mycoplasmatota</taxon>
        <taxon>Mollicutes</taxon>
        <taxon>Candidatus Izemoplasmatales</taxon>
        <taxon>Candidatus Izemoplasmataceae</taxon>
        <taxon>Candidatus Xianfuyuplasma</taxon>
    </lineage>
</organism>
<dbReference type="RefSeq" id="WP_258876855.1">
    <property type="nucleotide sequence ID" value="NZ_CP048914.1"/>
</dbReference>
<name>A0A7L7KSA0_9MOLU</name>
<dbReference type="GO" id="GO:0008081">
    <property type="term" value="F:phosphoric diester hydrolase activity"/>
    <property type="evidence" value="ECO:0007669"/>
    <property type="project" value="InterPro"/>
</dbReference>
<dbReference type="Pfam" id="PF03009">
    <property type="entry name" value="GDPD"/>
    <property type="match status" value="1"/>
</dbReference>
<proteinExistence type="predicted"/>
<accession>A0A7L7KSA0</accession>
<dbReference type="PANTHER" id="PTHR46211:SF14">
    <property type="entry name" value="GLYCEROPHOSPHODIESTER PHOSPHODIESTERASE"/>
    <property type="match status" value="1"/>
</dbReference>
<dbReference type="PANTHER" id="PTHR46211">
    <property type="entry name" value="GLYCEROPHOSPHORYL DIESTER PHOSPHODIESTERASE"/>
    <property type="match status" value="1"/>
</dbReference>